<dbReference type="NCBIfam" id="TIGR00022">
    <property type="entry name" value="YhcH/YjgK/YiaL family protein"/>
    <property type="match status" value="1"/>
</dbReference>
<name>A0A645AEX7_9ZZZZ</name>
<dbReference type="InterPro" id="IPR037012">
    <property type="entry name" value="NanQ/TabA/YiaL_sf"/>
</dbReference>
<dbReference type="Pfam" id="PF04074">
    <property type="entry name" value="DUF386"/>
    <property type="match status" value="1"/>
</dbReference>
<organism evidence="1">
    <name type="scientific">bioreactor metagenome</name>
    <dbReference type="NCBI Taxonomy" id="1076179"/>
    <lineage>
        <taxon>unclassified sequences</taxon>
        <taxon>metagenomes</taxon>
        <taxon>ecological metagenomes</taxon>
    </lineage>
</organism>
<dbReference type="GO" id="GO:0005829">
    <property type="term" value="C:cytosol"/>
    <property type="evidence" value="ECO:0007669"/>
    <property type="project" value="TreeGrafter"/>
</dbReference>
<dbReference type="AlphaFoldDB" id="A0A645AEX7"/>
<accession>A0A645AEX7</accession>
<dbReference type="EMBL" id="VSSQ01013153">
    <property type="protein sequence ID" value="MPM50841.1"/>
    <property type="molecule type" value="Genomic_DNA"/>
</dbReference>
<reference evidence="1" key="1">
    <citation type="submission" date="2019-08" db="EMBL/GenBank/DDBJ databases">
        <authorList>
            <person name="Kucharzyk K."/>
            <person name="Murdoch R.W."/>
            <person name="Higgins S."/>
            <person name="Loffler F."/>
        </authorList>
    </citation>
    <scope>NUCLEOTIDE SEQUENCE</scope>
</reference>
<dbReference type="InterPro" id="IPR004375">
    <property type="entry name" value="NanQ/TabA/YiaL"/>
</dbReference>
<evidence type="ECO:0000313" key="1">
    <source>
        <dbReference type="EMBL" id="MPM50841.1"/>
    </source>
</evidence>
<sequence>MIFTDLSKINDLLPYMSLRIGKALAYVRDTNFADLPNGEYEVEGRDIFARVNTYETEPMEDKKPESHIKYIDVQFLVSGKEIIGFCPLTEEHKVVEDYAEKQDLLFYERAYNENFVHMHAGDIAIFFPWEIHRPGCNSGSEKTYVKKVVVKVKNGG</sequence>
<dbReference type="SUPFAM" id="SSF51197">
    <property type="entry name" value="Clavaminate synthase-like"/>
    <property type="match status" value="1"/>
</dbReference>
<comment type="caution">
    <text evidence="1">The sequence shown here is derived from an EMBL/GenBank/DDBJ whole genome shotgun (WGS) entry which is preliminary data.</text>
</comment>
<protein>
    <submittedName>
        <fullName evidence="1">Toxin-antitoxin biofilm protein TabA</fullName>
    </submittedName>
</protein>
<gene>
    <name evidence="1" type="primary">tabA_7</name>
    <name evidence="1" type="ORF">SDC9_97587</name>
</gene>
<dbReference type="PANTHER" id="PTHR34986:SF1">
    <property type="entry name" value="PROTEIN YIAL"/>
    <property type="match status" value="1"/>
</dbReference>
<dbReference type="PANTHER" id="PTHR34986">
    <property type="entry name" value="EVOLVED BETA-GALACTOSIDASE SUBUNIT BETA"/>
    <property type="match status" value="1"/>
</dbReference>
<dbReference type="Gene3D" id="2.60.120.370">
    <property type="entry name" value="YhcH/YjgK/YiaL"/>
    <property type="match status" value="1"/>
</dbReference>
<proteinExistence type="predicted"/>